<dbReference type="AlphaFoldDB" id="A0A2H0RK06"/>
<dbReference type="Proteomes" id="UP000230833">
    <property type="component" value="Unassembled WGS sequence"/>
</dbReference>
<dbReference type="InterPro" id="IPR000715">
    <property type="entry name" value="Glycosyl_transferase_4"/>
</dbReference>
<dbReference type="GO" id="GO:0044038">
    <property type="term" value="P:cell wall macromolecule biosynthetic process"/>
    <property type="evidence" value="ECO:0007669"/>
    <property type="project" value="TreeGrafter"/>
</dbReference>
<evidence type="ECO:0000256" key="2">
    <source>
        <dbReference type="ARBA" id="ARBA00022475"/>
    </source>
</evidence>
<protein>
    <recommendedName>
        <fullName evidence="10">Phospho-N-acetylmuramoyl-pentapeptide-transferase</fullName>
    </recommendedName>
</protein>
<feature type="transmembrane region" description="Helical" evidence="7">
    <location>
        <begin position="12"/>
        <end position="32"/>
    </location>
</feature>
<feature type="transmembrane region" description="Helical" evidence="7">
    <location>
        <begin position="173"/>
        <end position="193"/>
    </location>
</feature>
<evidence type="ECO:0008006" key="10">
    <source>
        <dbReference type="Google" id="ProtNLM"/>
    </source>
</evidence>
<feature type="transmembrane region" description="Helical" evidence="7">
    <location>
        <begin position="141"/>
        <end position="161"/>
    </location>
</feature>
<evidence type="ECO:0000256" key="6">
    <source>
        <dbReference type="ARBA" id="ARBA00023136"/>
    </source>
</evidence>
<reference evidence="8 9" key="1">
    <citation type="submission" date="2017-09" db="EMBL/GenBank/DDBJ databases">
        <title>Depth-based differentiation of microbial function through sediment-hosted aquifers and enrichment of novel symbionts in the deep terrestrial subsurface.</title>
        <authorList>
            <person name="Probst A.J."/>
            <person name="Ladd B."/>
            <person name="Jarett J.K."/>
            <person name="Geller-Mcgrath D.E."/>
            <person name="Sieber C.M."/>
            <person name="Emerson J.B."/>
            <person name="Anantharaman K."/>
            <person name="Thomas B.C."/>
            <person name="Malmstrom R."/>
            <person name="Stieglmeier M."/>
            <person name="Klingl A."/>
            <person name="Woyke T."/>
            <person name="Ryan C.M."/>
            <person name="Banfield J.F."/>
        </authorList>
    </citation>
    <scope>NUCLEOTIDE SEQUENCE [LARGE SCALE GENOMIC DNA]</scope>
    <source>
        <strain evidence="8">CG10_big_fil_rev_8_21_14_0_10_45_14</strain>
    </source>
</reference>
<feature type="transmembrane region" description="Helical" evidence="7">
    <location>
        <begin position="229"/>
        <end position="248"/>
    </location>
</feature>
<evidence type="ECO:0000256" key="4">
    <source>
        <dbReference type="ARBA" id="ARBA00022692"/>
    </source>
</evidence>
<keyword evidence="2" id="KW-1003">Cell membrane</keyword>
<sequence length="354" mass="38500">MIIDIVKVFIPLTVSFVIGIVLIAPVLSYFLYKHKLWKKYSVSVALDGALTPIAASQHNDEIRKIPRMGGIVVWVSVTLTVFLMWILSELVPGEITSKLNFLSRNQTWVPLFTLLLGSLVGLVDDFLVTRGEGSLGGGLPLRLRVSFVALIGAVGGSWFYWKLGVATITIPFYGELFLGGFIVLLFVIVMLALFSGGIIDGIDGLSGGIMASIFAAYAGIAFYQQQIDIATFSAVIVGGLLAFLWFNIPPARFFMSETGMLGLTTALTVIAFLTDAVVFLPIIALPLFATSGSVIAQLLSKKYRGKKIFLSAPLHQHFQALGWPSYNVTMRYWIVGIICAVLGMILTILGKLLI</sequence>
<evidence type="ECO:0000313" key="9">
    <source>
        <dbReference type="Proteomes" id="UP000230833"/>
    </source>
</evidence>
<proteinExistence type="predicted"/>
<keyword evidence="6 7" id="KW-0472">Membrane</keyword>
<feature type="transmembrane region" description="Helical" evidence="7">
    <location>
        <begin position="205"/>
        <end position="223"/>
    </location>
</feature>
<dbReference type="GO" id="GO:0016780">
    <property type="term" value="F:phosphotransferase activity, for other substituted phosphate groups"/>
    <property type="evidence" value="ECO:0007669"/>
    <property type="project" value="InterPro"/>
</dbReference>
<keyword evidence="3" id="KW-0808">Transferase</keyword>
<evidence type="ECO:0000256" key="1">
    <source>
        <dbReference type="ARBA" id="ARBA00004651"/>
    </source>
</evidence>
<accession>A0A2H0RK06</accession>
<organism evidence="8 9">
    <name type="scientific">Candidatus Vogelbacteria bacterium CG10_big_fil_rev_8_21_14_0_10_45_14</name>
    <dbReference type="NCBI Taxonomy" id="1975042"/>
    <lineage>
        <taxon>Bacteria</taxon>
        <taxon>Candidatus Vogeliibacteriota</taxon>
    </lineage>
</organism>
<feature type="transmembrane region" description="Helical" evidence="7">
    <location>
        <begin position="108"/>
        <end position="129"/>
    </location>
</feature>
<dbReference type="EMBL" id="PCYL01000024">
    <property type="protein sequence ID" value="PIR46892.1"/>
    <property type="molecule type" value="Genomic_DNA"/>
</dbReference>
<feature type="transmembrane region" description="Helical" evidence="7">
    <location>
        <begin position="260"/>
        <end position="289"/>
    </location>
</feature>
<dbReference type="PANTHER" id="PTHR22926">
    <property type="entry name" value="PHOSPHO-N-ACETYLMURAMOYL-PENTAPEPTIDE-TRANSFERASE"/>
    <property type="match status" value="1"/>
</dbReference>
<comment type="caution">
    <text evidence="8">The sequence shown here is derived from an EMBL/GenBank/DDBJ whole genome shotgun (WGS) entry which is preliminary data.</text>
</comment>
<evidence type="ECO:0000313" key="8">
    <source>
        <dbReference type="EMBL" id="PIR46892.1"/>
    </source>
</evidence>
<feature type="transmembrane region" description="Helical" evidence="7">
    <location>
        <begin position="332"/>
        <end position="353"/>
    </location>
</feature>
<gene>
    <name evidence="8" type="ORF">COV07_01940</name>
</gene>
<dbReference type="GO" id="GO:0005886">
    <property type="term" value="C:plasma membrane"/>
    <property type="evidence" value="ECO:0007669"/>
    <property type="project" value="UniProtKB-SubCell"/>
</dbReference>
<evidence type="ECO:0000256" key="7">
    <source>
        <dbReference type="SAM" id="Phobius"/>
    </source>
</evidence>
<comment type="subcellular location">
    <subcellularLocation>
        <location evidence="1">Cell membrane</location>
        <topology evidence="1">Multi-pass membrane protein</topology>
    </subcellularLocation>
</comment>
<dbReference type="PANTHER" id="PTHR22926:SF3">
    <property type="entry name" value="UNDECAPRENYL-PHOSPHATE ALPHA-N-ACETYLGLUCOSAMINYL 1-PHOSPHATE TRANSFERASE"/>
    <property type="match status" value="1"/>
</dbReference>
<dbReference type="Pfam" id="PF00953">
    <property type="entry name" value="Glycos_transf_4"/>
    <property type="match status" value="1"/>
</dbReference>
<evidence type="ECO:0000256" key="5">
    <source>
        <dbReference type="ARBA" id="ARBA00022989"/>
    </source>
</evidence>
<keyword evidence="4 7" id="KW-0812">Transmembrane</keyword>
<dbReference type="GO" id="GO:0071555">
    <property type="term" value="P:cell wall organization"/>
    <property type="evidence" value="ECO:0007669"/>
    <property type="project" value="TreeGrafter"/>
</dbReference>
<name>A0A2H0RK06_9BACT</name>
<keyword evidence="5 7" id="KW-1133">Transmembrane helix</keyword>
<feature type="transmembrane region" description="Helical" evidence="7">
    <location>
        <begin position="71"/>
        <end position="88"/>
    </location>
</feature>
<evidence type="ECO:0000256" key="3">
    <source>
        <dbReference type="ARBA" id="ARBA00022679"/>
    </source>
</evidence>